<feature type="region of interest" description="Disordered" evidence="1">
    <location>
        <begin position="296"/>
        <end position="320"/>
    </location>
</feature>
<feature type="region of interest" description="Disordered" evidence="1">
    <location>
        <begin position="1"/>
        <end position="22"/>
    </location>
</feature>
<accession>A0A177W8Y0</accession>
<sequence>MGLASKHHSGPRPDPHPEIPAAGSVIHVDHSNSSKLCLDWGNHTTYTKRSLLDPMQHIPGQVSPNVSAVSEKARSLTHGVICDRTHNAGEVLFPPCQHPLIAEQDALMEANYHRKEHQTLGKSAPLITPLPDFTNDASFKFGKVSKKEVTVAEIMYPPPLDSDLDDSLEAQEKRRNHHRQYLISHGSYAPGERRMHYGLEWTTPNHDIKGAKQRFDNDGSRVQDAMYWEDVRLQEIKSKLVSSRLAEFRERHQPQIGCVHDPIKSTMEHLPKDYTFGITFPVDEFSVRELLGNSEHTVESAGMKNKTRLPPAGLPTNRHDNLAQPRHIIPKIMPNEDQSIVLKITEDVPGGRKLENSGKQQFDVCHTFGIPTVRDPCGHVRTSKLADSINYGDELGAKGLMYPTPRNVYGIDQLREFEQYICQLRSQSNATAS</sequence>
<feature type="compositionally biased region" description="Basic residues" evidence="1">
    <location>
        <begin position="1"/>
        <end position="10"/>
    </location>
</feature>
<gene>
    <name evidence="2" type="ORF">BDEG_20658</name>
</gene>
<reference evidence="2 3" key="2">
    <citation type="submission" date="2016-05" db="EMBL/GenBank/DDBJ databases">
        <title>Lineage-specific infection strategies underlie the spectrum of fungal disease in amphibians.</title>
        <authorList>
            <person name="Cuomo C.A."/>
            <person name="Farrer R.A."/>
            <person name="James T."/>
            <person name="Longcore J."/>
            <person name="Birren B."/>
        </authorList>
    </citation>
    <scope>NUCLEOTIDE SEQUENCE [LARGE SCALE GENOMIC DNA]</scope>
    <source>
        <strain evidence="2 3">JEL423</strain>
    </source>
</reference>
<proteinExistence type="predicted"/>
<name>A0A177W8Y0_BATDL</name>
<dbReference type="STRING" id="403673.A0A177W8Y0"/>
<organism evidence="2 3">
    <name type="scientific">Batrachochytrium dendrobatidis (strain JEL423)</name>
    <dbReference type="NCBI Taxonomy" id="403673"/>
    <lineage>
        <taxon>Eukaryota</taxon>
        <taxon>Fungi</taxon>
        <taxon>Fungi incertae sedis</taxon>
        <taxon>Chytridiomycota</taxon>
        <taxon>Chytridiomycota incertae sedis</taxon>
        <taxon>Chytridiomycetes</taxon>
        <taxon>Rhizophydiales</taxon>
        <taxon>Rhizophydiales incertae sedis</taxon>
        <taxon>Batrachochytrium</taxon>
    </lineage>
</organism>
<dbReference type="Proteomes" id="UP000077115">
    <property type="component" value="Unassembled WGS sequence"/>
</dbReference>
<evidence type="ECO:0000313" key="3">
    <source>
        <dbReference type="Proteomes" id="UP000077115"/>
    </source>
</evidence>
<protein>
    <submittedName>
        <fullName evidence="2">Uncharacterized protein</fullName>
    </submittedName>
</protein>
<dbReference type="VEuPathDB" id="FungiDB:BDEG_20658"/>
<evidence type="ECO:0000313" key="2">
    <source>
        <dbReference type="EMBL" id="OAJ36493.1"/>
    </source>
</evidence>
<dbReference type="AlphaFoldDB" id="A0A177W8Y0"/>
<dbReference type="EMBL" id="DS022300">
    <property type="protein sequence ID" value="OAJ36493.1"/>
    <property type="molecule type" value="Genomic_DNA"/>
</dbReference>
<evidence type="ECO:0000256" key="1">
    <source>
        <dbReference type="SAM" id="MobiDB-lite"/>
    </source>
</evidence>
<reference evidence="2 3" key="1">
    <citation type="submission" date="2006-10" db="EMBL/GenBank/DDBJ databases">
        <title>The Genome Sequence of Batrachochytrium dendrobatidis JEL423.</title>
        <authorList>
            <consortium name="The Broad Institute Genome Sequencing Platform"/>
            <person name="Birren B."/>
            <person name="Lander E."/>
            <person name="Galagan J."/>
            <person name="Cuomo C."/>
            <person name="Devon K."/>
            <person name="Jaffe D."/>
            <person name="Butler J."/>
            <person name="Alvarez P."/>
            <person name="Gnerre S."/>
            <person name="Grabherr M."/>
            <person name="Kleber M."/>
            <person name="Mauceli E."/>
            <person name="Brockman W."/>
            <person name="Young S."/>
            <person name="LaButti K."/>
            <person name="Sykes S."/>
            <person name="DeCaprio D."/>
            <person name="Crawford M."/>
            <person name="Koehrsen M."/>
            <person name="Engels R."/>
            <person name="Montgomery P."/>
            <person name="Pearson M."/>
            <person name="Howarth C."/>
            <person name="Larson L."/>
            <person name="White J."/>
            <person name="O'Leary S."/>
            <person name="Kodira C."/>
            <person name="Zeng Q."/>
            <person name="Yandava C."/>
            <person name="Alvarado L."/>
            <person name="Longcore J."/>
            <person name="James T."/>
        </authorList>
    </citation>
    <scope>NUCLEOTIDE SEQUENCE [LARGE SCALE GENOMIC DNA]</scope>
    <source>
        <strain evidence="2 3">JEL423</strain>
    </source>
</reference>